<dbReference type="EMBL" id="KZ826327">
    <property type="protein sequence ID" value="PYI09452.1"/>
    <property type="molecule type" value="Genomic_DNA"/>
</dbReference>
<organism evidence="6 7">
    <name type="scientific">Aspergillus sclerotiicarbonarius (strain CBS 121057 / IBT 28362)</name>
    <dbReference type="NCBI Taxonomy" id="1448318"/>
    <lineage>
        <taxon>Eukaryota</taxon>
        <taxon>Fungi</taxon>
        <taxon>Dikarya</taxon>
        <taxon>Ascomycota</taxon>
        <taxon>Pezizomycotina</taxon>
        <taxon>Eurotiomycetes</taxon>
        <taxon>Eurotiomycetidae</taxon>
        <taxon>Eurotiales</taxon>
        <taxon>Aspergillaceae</taxon>
        <taxon>Aspergillus</taxon>
        <taxon>Aspergillus subgen. Circumdati</taxon>
    </lineage>
</organism>
<keyword evidence="2" id="KW-0479">Metal-binding</keyword>
<accession>A0A319EGH8</accession>
<dbReference type="GO" id="GO:0005737">
    <property type="term" value="C:cytoplasm"/>
    <property type="evidence" value="ECO:0007669"/>
    <property type="project" value="TreeGrafter"/>
</dbReference>
<dbReference type="PANTHER" id="PTHR42940:SF8">
    <property type="entry name" value="VACUOLAR PROTEIN SORTING-ASSOCIATED PROTEIN 11"/>
    <property type="match status" value="1"/>
</dbReference>
<dbReference type="AlphaFoldDB" id="A0A319EGH8"/>
<dbReference type="GO" id="GO:0046872">
    <property type="term" value="F:metal ion binding"/>
    <property type="evidence" value="ECO:0007669"/>
    <property type="project" value="UniProtKB-KW"/>
</dbReference>
<name>A0A319EGH8_ASPSB</name>
<gene>
    <name evidence="6" type="ORF">BO78DRAFT_438079</name>
</gene>
<evidence type="ECO:0000313" key="6">
    <source>
        <dbReference type="EMBL" id="PYI09452.1"/>
    </source>
</evidence>
<dbReference type="STRING" id="1448318.A0A319EGH8"/>
<evidence type="ECO:0000313" key="7">
    <source>
        <dbReference type="Proteomes" id="UP000248423"/>
    </source>
</evidence>
<dbReference type="GO" id="GO:0004022">
    <property type="term" value="F:alcohol dehydrogenase (NAD+) activity"/>
    <property type="evidence" value="ECO:0007669"/>
    <property type="project" value="TreeGrafter"/>
</dbReference>
<feature type="domain" description="Alcohol dehydrogenase-like C-terminal" evidence="5">
    <location>
        <begin position="133"/>
        <end position="264"/>
    </location>
</feature>
<keyword evidence="3" id="KW-0862">Zinc</keyword>
<comment type="cofactor">
    <cofactor evidence="1">
        <name>Zn(2+)</name>
        <dbReference type="ChEBI" id="CHEBI:29105"/>
    </cofactor>
</comment>
<dbReference type="InterPro" id="IPR013149">
    <property type="entry name" value="ADH-like_C"/>
</dbReference>
<evidence type="ECO:0000256" key="1">
    <source>
        <dbReference type="ARBA" id="ARBA00001947"/>
    </source>
</evidence>
<dbReference type="Pfam" id="PF00107">
    <property type="entry name" value="ADH_zinc_N"/>
    <property type="match status" value="1"/>
</dbReference>
<dbReference type="SUPFAM" id="SSF51735">
    <property type="entry name" value="NAD(P)-binding Rossmann-fold domains"/>
    <property type="match status" value="1"/>
</dbReference>
<reference evidence="6 7" key="1">
    <citation type="submission" date="2018-02" db="EMBL/GenBank/DDBJ databases">
        <title>The genomes of Aspergillus section Nigri reveals drivers in fungal speciation.</title>
        <authorList>
            <consortium name="DOE Joint Genome Institute"/>
            <person name="Vesth T.C."/>
            <person name="Nybo J."/>
            <person name="Theobald S."/>
            <person name="Brandl J."/>
            <person name="Frisvad J.C."/>
            <person name="Nielsen K.F."/>
            <person name="Lyhne E.K."/>
            <person name="Kogle M.E."/>
            <person name="Kuo A."/>
            <person name="Riley R."/>
            <person name="Clum A."/>
            <person name="Nolan M."/>
            <person name="Lipzen A."/>
            <person name="Salamov A."/>
            <person name="Henrissat B."/>
            <person name="Wiebenga A."/>
            <person name="De vries R.P."/>
            <person name="Grigoriev I.V."/>
            <person name="Mortensen U.H."/>
            <person name="Andersen M.R."/>
            <person name="Baker S.E."/>
        </authorList>
    </citation>
    <scope>NUCLEOTIDE SEQUENCE [LARGE SCALE GENOMIC DNA]</scope>
    <source>
        <strain evidence="6 7">CBS 121057</strain>
    </source>
</reference>
<evidence type="ECO:0000256" key="4">
    <source>
        <dbReference type="ARBA" id="ARBA00023002"/>
    </source>
</evidence>
<keyword evidence="4" id="KW-0560">Oxidoreductase</keyword>
<dbReference type="Gene3D" id="3.90.180.10">
    <property type="entry name" value="Medium-chain alcohol dehydrogenases, catalytic domain"/>
    <property type="match status" value="1"/>
</dbReference>
<protein>
    <submittedName>
        <fullName evidence="6">NAD(P)-binding protein</fullName>
    </submittedName>
</protein>
<evidence type="ECO:0000256" key="3">
    <source>
        <dbReference type="ARBA" id="ARBA00022833"/>
    </source>
</evidence>
<sequence length="308" mass="33047">MSPLPATHRALVLTTIGQPLKVKSRPTPQATPGSVNKCGGINCITVIGSNTTSISINDLRDTTYTKYAKIPLENCYKLNKKQLLWLTIKQGLDYTIHDLLPLIMQLVPFGGLHCIGVEAGDKVIISPATGPFGSAAVQVALAMGASVIAMGRNMDALKKLQAIYGAERRQLVQITNDQQQEMDALAQYGPADAFFDISPPMAAGSGHIMSGILSLKHSGRVCLMGPGIGDLTIPVAILMAQNLTIKGKWMYEREGIRKMIQMVEAGVLKMGSQAGWVIAGKYQLEQWAEAFASAAQHAGPGEQVLFTM</sequence>
<dbReference type="PANTHER" id="PTHR42940">
    <property type="entry name" value="ALCOHOL DEHYDROGENASE 1-RELATED"/>
    <property type="match status" value="1"/>
</dbReference>
<dbReference type="Gene3D" id="3.40.50.720">
    <property type="entry name" value="NAD(P)-binding Rossmann-like Domain"/>
    <property type="match status" value="1"/>
</dbReference>
<evidence type="ECO:0000259" key="5">
    <source>
        <dbReference type="Pfam" id="PF00107"/>
    </source>
</evidence>
<proteinExistence type="predicted"/>
<dbReference type="Proteomes" id="UP000248423">
    <property type="component" value="Unassembled WGS sequence"/>
</dbReference>
<evidence type="ECO:0000256" key="2">
    <source>
        <dbReference type="ARBA" id="ARBA00022723"/>
    </source>
</evidence>
<dbReference type="OrthoDB" id="5407715at2759"/>
<dbReference type="VEuPathDB" id="FungiDB:BO78DRAFT_438079"/>
<keyword evidence="7" id="KW-1185">Reference proteome</keyword>
<dbReference type="InterPro" id="IPR036291">
    <property type="entry name" value="NAD(P)-bd_dom_sf"/>
</dbReference>